<organism evidence="2 3">
    <name type="scientific">Rhodopseudomonas palustris (strain BisB5)</name>
    <dbReference type="NCBI Taxonomy" id="316057"/>
    <lineage>
        <taxon>Bacteria</taxon>
        <taxon>Pseudomonadati</taxon>
        <taxon>Pseudomonadota</taxon>
        <taxon>Alphaproteobacteria</taxon>
        <taxon>Hyphomicrobiales</taxon>
        <taxon>Nitrobacteraceae</taxon>
        <taxon>Rhodopseudomonas</taxon>
    </lineage>
</organism>
<feature type="region of interest" description="Disordered" evidence="1">
    <location>
        <begin position="62"/>
        <end position="83"/>
    </location>
</feature>
<sequence length="83" mass="9311" precursor="true">MRKLTVAIAVVATFGTTASTFISRAQAQHAVVRPAPSHGDWQRGHRANRPWIVNRGHGINRFDMGRRHGRVMGPRPGMHGRRH</sequence>
<evidence type="ECO:0000313" key="2">
    <source>
        <dbReference type="EMBL" id="ABE39368.1"/>
    </source>
</evidence>
<accession>Q138X1</accession>
<dbReference type="Proteomes" id="UP000001818">
    <property type="component" value="Chromosome"/>
</dbReference>
<evidence type="ECO:0000313" key="3">
    <source>
        <dbReference type="Proteomes" id="UP000001818"/>
    </source>
</evidence>
<evidence type="ECO:0000256" key="1">
    <source>
        <dbReference type="SAM" id="MobiDB-lite"/>
    </source>
</evidence>
<reference evidence="2 3" key="1">
    <citation type="submission" date="2006-03" db="EMBL/GenBank/DDBJ databases">
        <title>Complete sequence of Rhodopseudomonas palustris BisB5.</title>
        <authorList>
            <consortium name="US DOE Joint Genome Institute"/>
            <person name="Copeland A."/>
            <person name="Lucas S."/>
            <person name="Lapidus A."/>
            <person name="Barry K."/>
            <person name="Detter J.C."/>
            <person name="Glavina del Rio T."/>
            <person name="Hammon N."/>
            <person name="Israni S."/>
            <person name="Dalin E."/>
            <person name="Tice H."/>
            <person name="Pitluck S."/>
            <person name="Chain P."/>
            <person name="Malfatti S."/>
            <person name="Shin M."/>
            <person name="Vergez L."/>
            <person name="Schmutz J."/>
            <person name="Larimer F."/>
            <person name="Land M."/>
            <person name="Hauser L."/>
            <person name="Pelletier D.A."/>
            <person name="Kyrpides N."/>
            <person name="Lykidis A."/>
            <person name="Oda Y."/>
            <person name="Harwood C.S."/>
            <person name="Richardson P."/>
        </authorList>
    </citation>
    <scope>NUCLEOTIDE SEQUENCE [LARGE SCALE GENOMIC DNA]</scope>
    <source>
        <strain evidence="2 3">BisB5</strain>
    </source>
</reference>
<gene>
    <name evidence="2" type="ordered locus">RPD_2133</name>
</gene>
<name>Q138X1_RHOPS</name>
<dbReference type="EMBL" id="CP000283">
    <property type="protein sequence ID" value="ABE39368.1"/>
    <property type="molecule type" value="Genomic_DNA"/>
</dbReference>
<protein>
    <submittedName>
        <fullName evidence="2">Uncharacterized protein</fullName>
    </submittedName>
</protein>
<dbReference type="AlphaFoldDB" id="Q138X1"/>
<dbReference type="BioCyc" id="RPAL316057:RPD_RS22545-MONOMER"/>
<dbReference type="KEGG" id="rpd:RPD_2133"/>
<proteinExistence type="predicted"/>
<dbReference type="HOGENOM" id="CLU_2540396_0_0_5"/>